<feature type="transmembrane region" description="Helical" evidence="1">
    <location>
        <begin position="99"/>
        <end position="122"/>
    </location>
</feature>
<dbReference type="Proteomes" id="UP000440713">
    <property type="component" value="Unassembled WGS sequence"/>
</dbReference>
<gene>
    <name evidence="2" type="ORF">FYJ71_04665</name>
</gene>
<keyword evidence="1" id="KW-0472">Membrane</keyword>
<evidence type="ECO:0008006" key="4">
    <source>
        <dbReference type="Google" id="ProtNLM"/>
    </source>
</evidence>
<evidence type="ECO:0000313" key="3">
    <source>
        <dbReference type="Proteomes" id="UP000440713"/>
    </source>
</evidence>
<comment type="caution">
    <text evidence="2">The sequence shown here is derived from an EMBL/GenBank/DDBJ whole genome shotgun (WGS) entry which is preliminary data.</text>
</comment>
<keyword evidence="3" id="KW-1185">Reference proteome</keyword>
<sequence length="146" mass="16525">MDNKKKRKFILKTAYTLEALLSLVILIAVTLGIFDTLRIIYTTCIVNFNQPIDYEQINGIFAQILLLVIGVEIAVMLTLRKQTALLEVLLYGIARKMLLVPKGSGISEVFIGVIAIAGLFVIRKYLLDNKHYEEEVKEDPHPDHLI</sequence>
<dbReference type="EMBL" id="VUNE01000002">
    <property type="protein sequence ID" value="MST62267.1"/>
    <property type="molecule type" value="Genomic_DNA"/>
</dbReference>
<evidence type="ECO:0000313" key="2">
    <source>
        <dbReference type="EMBL" id="MST62267.1"/>
    </source>
</evidence>
<feature type="transmembrane region" description="Helical" evidence="1">
    <location>
        <begin position="20"/>
        <end position="40"/>
    </location>
</feature>
<dbReference type="AlphaFoldDB" id="A0A6N7XFX8"/>
<evidence type="ECO:0000256" key="1">
    <source>
        <dbReference type="SAM" id="Phobius"/>
    </source>
</evidence>
<proteinExistence type="predicted"/>
<feature type="transmembrane region" description="Helical" evidence="1">
    <location>
        <begin position="60"/>
        <end position="79"/>
    </location>
</feature>
<organism evidence="2 3">
    <name type="scientific">Peptostreptococcus porci</name>
    <dbReference type="NCBI Taxonomy" id="2652282"/>
    <lineage>
        <taxon>Bacteria</taxon>
        <taxon>Bacillati</taxon>
        <taxon>Bacillota</taxon>
        <taxon>Clostridia</taxon>
        <taxon>Peptostreptococcales</taxon>
        <taxon>Peptostreptococcaceae</taxon>
        <taxon>Peptostreptococcus</taxon>
    </lineage>
</organism>
<accession>A0A6N7XFX8</accession>
<reference evidence="2 3" key="1">
    <citation type="submission" date="2019-08" db="EMBL/GenBank/DDBJ databases">
        <title>In-depth cultivation of the pig gut microbiome towards novel bacterial diversity and tailored functional studies.</title>
        <authorList>
            <person name="Wylensek D."/>
            <person name="Hitch T.C.A."/>
            <person name="Clavel T."/>
        </authorList>
    </citation>
    <scope>NUCLEOTIDE SEQUENCE [LARGE SCALE GENOMIC DNA]</scope>
    <source>
        <strain evidence="2 3">WCA-SAB-591-4A-A</strain>
    </source>
</reference>
<name>A0A6N7XFX8_9FIRM</name>
<keyword evidence="1" id="KW-0812">Transmembrane</keyword>
<keyword evidence="1" id="KW-1133">Transmembrane helix</keyword>
<dbReference type="RefSeq" id="WP_154537663.1">
    <property type="nucleotide sequence ID" value="NZ_JAQYHJ010000142.1"/>
</dbReference>
<protein>
    <recommendedName>
        <fullName evidence="4">Transporter</fullName>
    </recommendedName>
</protein>